<reference evidence="1" key="1">
    <citation type="submission" date="2019-08" db="EMBL/GenBank/DDBJ databases">
        <authorList>
            <person name="Kucharzyk K."/>
            <person name="Murdoch R.W."/>
            <person name="Higgins S."/>
            <person name="Loffler F."/>
        </authorList>
    </citation>
    <scope>NUCLEOTIDE SEQUENCE</scope>
</reference>
<dbReference type="AlphaFoldDB" id="A0A645I568"/>
<dbReference type="EMBL" id="VSSQ01107033">
    <property type="protein sequence ID" value="MPN46398.1"/>
    <property type="molecule type" value="Genomic_DNA"/>
</dbReference>
<gene>
    <name evidence="1" type="ORF">SDC9_193984</name>
</gene>
<organism evidence="1">
    <name type="scientific">bioreactor metagenome</name>
    <dbReference type="NCBI Taxonomy" id="1076179"/>
    <lineage>
        <taxon>unclassified sequences</taxon>
        <taxon>metagenomes</taxon>
        <taxon>ecological metagenomes</taxon>
    </lineage>
</organism>
<name>A0A645I568_9ZZZZ</name>
<proteinExistence type="predicted"/>
<comment type="caution">
    <text evidence="1">The sequence shown here is derived from an EMBL/GenBank/DDBJ whole genome shotgun (WGS) entry which is preliminary data.</text>
</comment>
<sequence length="64" mass="7207">MAVALYGANDCLADRLYSGLDQLGTQNRKSGIHRARRNKHLRNVDFVLLEFISDLAHRGDHAIC</sequence>
<protein>
    <submittedName>
        <fullName evidence="1">Uncharacterized protein</fullName>
    </submittedName>
</protein>
<evidence type="ECO:0000313" key="1">
    <source>
        <dbReference type="EMBL" id="MPN46398.1"/>
    </source>
</evidence>
<accession>A0A645I568</accession>